<evidence type="ECO:0000313" key="2">
    <source>
        <dbReference type="WBParaSite" id="TMUE_2000009670.1"/>
    </source>
</evidence>
<evidence type="ECO:0000313" key="1">
    <source>
        <dbReference type="Proteomes" id="UP000046395"/>
    </source>
</evidence>
<keyword evidence="1" id="KW-1185">Reference proteome</keyword>
<dbReference type="AlphaFoldDB" id="A0A5S6QR14"/>
<dbReference type="Proteomes" id="UP000046395">
    <property type="component" value="Unassembled WGS sequence"/>
</dbReference>
<protein>
    <submittedName>
        <fullName evidence="2">Transposase zinc-ribbon domain-containing protein</fullName>
    </submittedName>
</protein>
<organism evidence="1 2">
    <name type="scientific">Trichuris muris</name>
    <name type="common">Mouse whipworm</name>
    <dbReference type="NCBI Taxonomy" id="70415"/>
    <lineage>
        <taxon>Eukaryota</taxon>
        <taxon>Metazoa</taxon>
        <taxon>Ecdysozoa</taxon>
        <taxon>Nematoda</taxon>
        <taxon>Enoplea</taxon>
        <taxon>Dorylaimia</taxon>
        <taxon>Trichinellida</taxon>
        <taxon>Trichuridae</taxon>
        <taxon>Trichuris</taxon>
    </lineage>
</organism>
<proteinExistence type="predicted"/>
<name>A0A5S6QR14_TRIMR</name>
<accession>A0A5S6QR14</accession>
<reference evidence="2" key="1">
    <citation type="submission" date="2019-12" db="UniProtKB">
        <authorList>
            <consortium name="WormBaseParasite"/>
        </authorList>
    </citation>
    <scope>IDENTIFICATION</scope>
</reference>
<sequence length="164" mass="19247">MSSTMRLNFAQMCARFANDEIAAVQFMQRRGLIHGRRICPRCGRYMVLRFREDRDDVRWRCGRKECRKELSAKTRTWFQGCEQPIKTMLLFIRAWAEKWTRLAFCRGAFDINEAAGVRLNAAMRHVAEEWLLKSPLHVGGSSLTVEVNETLFSMRKYNRGRVLP</sequence>
<dbReference type="WBParaSite" id="TMUE_2000009670.1">
    <property type="protein sequence ID" value="TMUE_2000009670.1"/>
    <property type="gene ID" value="WBGene00300681"/>
</dbReference>